<keyword evidence="2" id="KW-1185">Reference proteome</keyword>
<keyword evidence="1" id="KW-0614">Plasmid</keyword>
<proteinExistence type="predicted"/>
<gene>
    <name evidence="1" type="ordered locus">AM1_F0087</name>
</gene>
<dbReference type="EMBL" id="CP000843">
    <property type="protein sequence ID" value="ABW33097.1"/>
    <property type="molecule type" value="Genomic_DNA"/>
</dbReference>
<dbReference type="AlphaFoldDB" id="A8ZQ68"/>
<geneLocation type="plasmid" evidence="1 2">
    <name>pREB6</name>
</geneLocation>
<reference evidence="1 2" key="1">
    <citation type="journal article" date="2008" name="Proc. Natl. Acad. Sci. U.S.A.">
        <title>Niche adaptation and genome expansion in the chlorophyll d-producing cyanobacterium Acaryochloris marina.</title>
        <authorList>
            <person name="Swingley W.D."/>
            <person name="Chen M."/>
            <person name="Cheung P.C."/>
            <person name="Conrad A.L."/>
            <person name="Dejesa L.C."/>
            <person name="Hao J."/>
            <person name="Honchak B.M."/>
            <person name="Karbach L.E."/>
            <person name="Kurdoglu A."/>
            <person name="Lahiri S."/>
            <person name="Mastrian S.D."/>
            <person name="Miyashita H."/>
            <person name="Page L."/>
            <person name="Ramakrishna P."/>
            <person name="Satoh S."/>
            <person name="Sattley W.M."/>
            <person name="Shimada Y."/>
            <person name="Taylor H.L."/>
            <person name="Tomo T."/>
            <person name="Tsuchiya T."/>
            <person name="Wang Z.T."/>
            <person name="Raymond J."/>
            <person name="Mimuro M."/>
            <person name="Blankenship R.E."/>
            <person name="Touchman J.W."/>
        </authorList>
    </citation>
    <scope>NUCLEOTIDE SEQUENCE [LARGE SCALE GENOMIC DNA]</scope>
    <source>
        <strain evidence="2">MBIC 11017</strain>
        <plasmid evidence="2">Plasmid pREB6</plasmid>
    </source>
</reference>
<protein>
    <submittedName>
        <fullName evidence="1">Uncharacterized protein</fullName>
    </submittedName>
</protein>
<organism evidence="1 2">
    <name type="scientific">Acaryochloris marina (strain MBIC 11017)</name>
    <dbReference type="NCBI Taxonomy" id="329726"/>
    <lineage>
        <taxon>Bacteria</taxon>
        <taxon>Bacillati</taxon>
        <taxon>Cyanobacteriota</taxon>
        <taxon>Cyanophyceae</taxon>
        <taxon>Acaryochloridales</taxon>
        <taxon>Acaryochloridaceae</taxon>
        <taxon>Acaryochloris</taxon>
    </lineage>
</organism>
<name>A8ZQ68_ACAM1</name>
<dbReference type="KEGG" id="amr:AM1_F0087"/>
<accession>A8ZQ68</accession>
<evidence type="ECO:0000313" key="2">
    <source>
        <dbReference type="Proteomes" id="UP000000268"/>
    </source>
</evidence>
<sequence>MAISPTSIRGMVLKKGFWVTLPSQNKSLIIDDWRSTSSQSGQTALWNRL</sequence>
<dbReference type="HOGENOM" id="CLU_3131093_0_0_3"/>
<dbReference type="Proteomes" id="UP000000268">
    <property type="component" value="Plasmid pREB6"/>
</dbReference>
<evidence type="ECO:0000313" key="1">
    <source>
        <dbReference type="EMBL" id="ABW33097.1"/>
    </source>
</evidence>